<feature type="non-terminal residue" evidence="1">
    <location>
        <position position="48"/>
    </location>
</feature>
<evidence type="ECO:0000313" key="2">
    <source>
        <dbReference type="Proteomes" id="UP000234681"/>
    </source>
</evidence>
<dbReference type="AlphaFoldDB" id="A6IJS4"/>
<proteinExistence type="predicted"/>
<name>A6IJS4_RAT</name>
<gene>
    <name evidence="1" type="ORF">rCG_36186</name>
</gene>
<sequence length="48" mass="5630">MGCSLPKQKTGPCHLTCELQVRSTKYHKWDIFSLFLLIKWMASIKLTF</sequence>
<evidence type="ECO:0000313" key="1">
    <source>
        <dbReference type="EMBL" id="EDL99987.1"/>
    </source>
</evidence>
<protein>
    <submittedName>
        <fullName evidence="1">RCG36186</fullName>
    </submittedName>
</protein>
<dbReference type="EMBL" id="CH473963">
    <property type="protein sequence ID" value="EDL99987.1"/>
    <property type="molecule type" value="Genomic_DNA"/>
</dbReference>
<accession>A6IJS4</accession>
<dbReference type="Proteomes" id="UP000234681">
    <property type="component" value="Chromosome 14"/>
</dbReference>
<reference evidence="2" key="1">
    <citation type="submission" date="2005-09" db="EMBL/GenBank/DDBJ databases">
        <authorList>
            <person name="Mural R.J."/>
            <person name="Li P.W."/>
            <person name="Adams M.D."/>
            <person name="Amanatides P.G."/>
            <person name="Baden-Tillson H."/>
            <person name="Barnstead M."/>
            <person name="Chin S.H."/>
            <person name="Dew I."/>
            <person name="Evans C.A."/>
            <person name="Ferriera S."/>
            <person name="Flanigan M."/>
            <person name="Fosler C."/>
            <person name="Glodek A."/>
            <person name="Gu Z."/>
            <person name="Holt R.A."/>
            <person name="Jennings D."/>
            <person name="Kraft C.L."/>
            <person name="Lu F."/>
            <person name="Nguyen T."/>
            <person name="Nusskern D.R."/>
            <person name="Pfannkoch C.M."/>
            <person name="Sitter C."/>
            <person name="Sutton G.G."/>
            <person name="Venter J.C."/>
            <person name="Wang Z."/>
            <person name="Woodage T."/>
            <person name="Zheng X.H."/>
            <person name="Zhong F."/>
        </authorList>
    </citation>
    <scope>NUCLEOTIDE SEQUENCE [LARGE SCALE GENOMIC DNA]</scope>
    <source>
        <strain>BN</strain>
        <strain evidence="2">Sprague-Dawley</strain>
    </source>
</reference>
<organism evidence="1 2">
    <name type="scientific">Rattus norvegicus</name>
    <name type="common">Rat</name>
    <dbReference type="NCBI Taxonomy" id="10116"/>
    <lineage>
        <taxon>Eukaryota</taxon>
        <taxon>Metazoa</taxon>
        <taxon>Chordata</taxon>
        <taxon>Craniata</taxon>
        <taxon>Vertebrata</taxon>
        <taxon>Euteleostomi</taxon>
        <taxon>Mammalia</taxon>
        <taxon>Eutheria</taxon>
        <taxon>Euarchontoglires</taxon>
        <taxon>Glires</taxon>
        <taxon>Rodentia</taxon>
        <taxon>Myomorpha</taxon>
        <taxon>Muroidea</taxon>
        <taxon>Muridae</taxon>
        <taxon>Murinae</taxon>
        <taxon>Rattus</taxon>
    </lineage>
</organism>